<name>A0ABU2H8K7_9ACTN</name>
<protein>
    <recommendedName>
        <fullName evidence="5">Ig-like domain-containing protein</fullName>
    </recommendedName>
</protein>
<gene>
    <name evidence="3" type="ORF">RIF23_15035</name>
</gene>
<keyword evidence="4" id="KW-1185">Reference proteome</keyword>
<feature type="transmembrane region" description="Helical" evidence="2">
    <location>
        <begin position="161"/>
        <end position="185"/>
    </location>
</feature>
<keyword evidence="2" id="KW-0812">Transmembrane</keyword>
<feature type="region of interest" description="Disordered" evidence="1">
    <location>
        <begin position="195"/>
        <end position="214"/>
    </location>
</feature>
<sequence length="214" mass="23266">MSWQNIHSEQLRPRRVWYWIGGAVIAVGVVVALGGCGIGLVRVLALPDFEAEFADGEEIEFHVDETTDPDRDMVLYVNEDIHHAYEVNCELTGPGSPSGVYQSFVDHSGHSGGNHWHRLATIDVAEPGTHTITCTNTEGLEYAIAHTHSDSAANRNLVLTLLLPAGGLGAGVVLGGTILTITGLLRRQNRRQLNQHRHIRGTGHGPASPSPRHW</sequence>
<evidence type="ECO:0000256" key="2">
    <source>
        <dbReference type="SAM" id="Phobius"/>
    </source>
</evidence>
<evidence type="ECO:0000313" key="3">
    <source>
        <dbReference type="EMBL" id="MDS1271608.1"/>
    </source>
</evidence>
<organism evidence="3 4">
    <name type="scientific">Lipingzhangella rawalii</name>
    <dbReference type="NCBI Taxonomy" id="2055835"/>
    <lineage>
        <taxon>Bacteria</taxon>
        <taxon>Bacillati</taxon>
        <taxon>Actinomycetota</taxon>
        <taxon>Actinomycetes</taxon>
        <taxon>Streptosporangiales</taxon>
        <taxon>Nocardiopsidaceae</taxon>
        <taxon>Lipingzhangella</taxon>
    </lineage>
</organism>
<accession>A0ABU2H8K7</accession>
<dbReference type="Proteomes" id="UP001250214">
    <property type="component" value="Unassembled WGS sequence"/>
</dbReference>
<keyword evidence="2" id="KW-0472">Membrane</keyword>
<dbReference type="RefSeq" id="WP_310913154.1">
    <property type="nucleotide sequence ID" value="NZ_JAVLVT010000006.1"/>
</dbReference>
<evidence type="ECO:0000256" key="1">
    <source>
        <dbReference type="SAM" id="MobiDB-lite"/>
    </source>
</evidence>
<dbReference type="EMBL" id="JAVLVT010000006">
    <property type="protein sequence ID" value="MDS1271608.1"/>
    <property type="molecule type" value="Genomic_DNA"/>
</dbReference>
<comment type="caution">
    <text evidence="3">The sequence shown here is derived from an EMBL/GenBank/DDBJ whole genome shotgun (WGS) entry which is preliminary data.</text>
</comment>
<evidence type="ECO:0000313" key="4">
    <source>
        <dbReference type="Proteomes" id="UP001250214"/>
    </source>
</evidence>
<keyword evidence="2" id="KW-1133">Transmembrane helix</keyword>
<evidence type="ECO:0008006" key="5">
    <source>
        <dbReference type="Google" id="ProtNLM"/>
    </source>
</evidence>
<reference evidence="4" key="1">
    <citation type="submission" date="2023-07" db="EMBL/GenBank/DDBJ databases">
        <title>Novel species in the genus Lipingzhangella isolated from Sambhar Salt Lake.</title>
        <authorList>
            <person name="Jiya N."/>
            <person name="Kajale S."/>
            <person name="Sharma A."/>
        </authorList>
    </citation>
    <scope>NUCLEOTIDE SEQUENCE [LARGE SCALE GENOMIC DNA]</scope>
    <source>
        <strain evidence="4">LS1_29</strain>
    </source>
</reference>
<feature type="transmembrane region" description="Helical" evidence="2">
    <location>
        <begin position="16"/>
        <end position="41"/>
    </location>
</feature>
<proteinExistence type="predicted"/>